<organism evidence="5 6">
    <name type="scientific">Capsaspora owczarzaki (strain ATCC 30864)</name>
    <dbReference type="NCBI Taxonomy" id="595528"/>
    <lineage>
        <taxon>Eukaryota</taxon>
        <taxon>Filasterea</taxon>
        <taxon>Capsaspora</taxon>
    </lineage>
</organism>
<dbReference type="InterPro" id="IPR007701">
    <property type="entry name" value="Interferon-rel_develop_reg_N"/>
</dbReference>
<evidence type="ECO:0000259" key="4">
    <source>
        <dbReference type="Pfam" id="PF05004"/>
    </source>
</evidence>
<dbReference type="eggNOG" id="KOG2842">
    <property type="taxonomic scope" value="Eukaryota"/>
</dbReference>
<feature type="compositionally biased region" description="Basic and acidic residues" evidence="2">
    <location>
        <begin position="485"/>
        <end position="498"/>
    </location>
</feature>
<reference evidence="6" key="1">
    <citation type="submission" date="2011-02" db="EMBL/GenBank/DDBJ databases">
        <title>The Genome Sequence of Capsaspora owczarzaki ATCC 30864.</title>
        <authorList>
            <person name="Russ C."/>
            <person name="Cuomo C."/>
            <person name="Burger G."/>
            <person name="Gray M.W."/>
            <person name="Holland P.W.H."/>
            <person name="King N."/>
            <person name="Lang F.B.F."/>
            <person name="Roger A.J."/>
            <person name="Ruiz-Trillo I."/>
            <person name="Young S.K."/>
            <person name="Zeng Q."/>
            <person name="Gargeya S."/>
            <person name="Alvarado L."/>
            <person name="Berlin A."/>
            <person name="Chapman S.B."/>
            <person name="Chen Z."/>
            <person name="Freedman E."/>
            <person name="Gellesch M."/>
            <person name="Goldberg J."/>
            <person name="Griggs A."/>
            <person name="Gujja S."/>
            <person name="Heilman E."/>
            <person name="Heiman D."/>
            <person name="Howarth C."/>
            <person name="Mehta T."/>
            <person name="Neiman D."/>
            <person name="Pearson M."/>
            <person name="Roberts A."/>
            <person name="Saif S."/>
            <person name="Shea T."/>
            <person name="Shenoy N."/>
            <person name="Sisk P."/>
            <person name="Stolte C."/>
            <person name="Sykes S."/>
            <person name="White J."/>
            <person name="Yandava C."/>
            <person name="Haas B."/>
            <person name="Nusbaum C."/>
            <person name="Birren B."/>
        </authorList>
    </citation>
    <scope>NUCLEOTIDE SEQUENCE</scope>
    <source>
        <strain evidence="6">ATCC 30864</strain>
    </source>
</reference>
<evidence type="ECO:0000259" key="3">
    <source>
        <dbReference type="Pfam" id="PF04836"/>
    </source>
</evidence>
<feature type="domain" description="Interferon-related developmental regulator C-terminal" evidence="3">
    <location>
        <begin position="434"/>
        <end position="487"/>
    </location>
</feature>
<dbReference type="OrthoDB" id="686784at2759"/>
<dbReference type="STRING" id="595528.A0A0D2X3E0"/>
<name>A0A0D2X3E0_CAPO3</name>
<dbReference type="InterPro" id="IPR016024">
    <property type="entry name" value="ARM-type_fold"/>
</dbReference>
<keyword evidence="6" id="KW-1185">Reference proteome</keyword>
<dbReference type="InterPro" id="IPR011989">
    <property type="entry name" value="ARM-like"/>
</dbReference>
<dbReference type="RefSeq" id="XP_004347580.2">
    <property type="nucleotide sequence ID" value="XM_004347530.2"/>
</dbReference>
<dbReference type="SUPFAM" id="SSF48371">
    <property type="entry name" value="ARM repeat"/>
    <property type="match status" value="1"/>
</dbReference>
<dbReference type="InterPro" id="IPR006921">
    <property type="entry name" value="Interferon-rel_develop_reg_C"/>
</dbReference>
<dbReference type="Pfam" id="PF04836">
    <property type="entry name" value="IFRD_C"/>
    <property type="match status" value="1"/>
</dbReference>
<dbReference type="InParanoid" id="A0A0D2X3E0"/>
<dbReference type="EMBL" id="KE346366">
    <property type="protein sequence ID" value="KJE94144.1"/>
    <property type="molecule type" value="Genomic_DNA"/>
</dbReference>
<evidence type="ECO:0000313" key="6">
    <source>
        <dbReference type="Proteomes" id="UP000008743"/>
    </source>
</evidence>
<gene>
    <name evidence="5" type="ORF">CAOG_004829</name>
</gene>
<accession>A0A0D2X3E0</accession>
<evidence type="ECO:0000313" key="5">
    <source>
        <dbReference type="EMBL" id="KJE94144.1"/>
    </source>
</evidence>
<dbReference type="Pfam" id="PF05004">
    <property type="entry name" value="IFRD"/>
    <property type="match status" value="1"/>
</dbReference>
<feature type="region of interest" description="Disordered" evidence="2">
    <location>
        <begin position="1"/>
        <end position="110"/>
    </location>
</feature>
<evidence type="ECO:0008006" key="7">
    <source>
        <dbReference type="Google" id="ProtNLM"/>
    </source>
</evidence>
<sequence>MSGLKSRERKSNAAAAAAARITADMPSAAGRRGGQNDDDGDDANGEDHQGSSAKQSNKRNARRGGGGRAASVDDSDDDASSVTSGRSGAMSDDEDAGSGEPEHGASAVESHLQQVLDALRERRSILRSAGLSKLIQLLQKFYLPAVFATHKVSLLDGIEKCLKGSEDNIRATAASAVTLVVLQLGSEVSGELGDIITALRTYASAAATNSSTRAACVAALSWTVFITSEDPTEVTSTMQLAQELFSRAQHQTEAQLAQNGQAHTVSDPDMVAAAIVAWGLLLPRVPSTARIVELSREVVRPLTTLLASSDHHIRLAASETLAAVFELGRALVDATVAEGGRSKSFDSHFQVDDICEQLDALCSDSVKSRAKAERTRERSVLRQVKDTLEAHEGVEETVKLLKERFVVDTWESFNRLNQLRAILHSGFQPQLMSNPLLRDMFDLSPVANDAADGGRNAGDDKRNKAAYFAAVSKARSMYRNKNRDRRQASKGRVEDDDE</sequence>
<feature type="region of interest" description="Disordered" evidence="2">
    <location>
        <begin position="478"/>
        <end position="498"/>
    </location>
</feature>
<dbReference type="PhylomeDB" id="A0A0D2X3E0"/>
<dbReference type="Gene3D" id="1.25.10.10">
    <property type="entry name" value="Leucine-rich Repeat Variant"/>
    <property type="match status" value="1"/>
</dbReference>
<dbReference type="InterPro" id="IPR039777">
    <property type="entry name" value="IFRD"/>
</dbReference>
<dbReference type="PANTHER" id="PTHR12354">
    <property type="entry name" value="INTERFERON-RELATED DEVELOPMENTAL REGULATOR"/>
    <property type="match status" value="1"/>
</dbReference>
<dbReference type="PANTHER" id="PTHR12354:SF1">
    <property type="entry name" value="INTERFERON-RELATED DEVELOPMENTAL REGULATOR 1"/>
    <property type="match status" value="1"/>
</dbReference>
<feature type="domain" description="Interferon-related developmental regulator N-terminal" evidence="4">
    <location>
        <begin position="80"/>
        <end position="389"/>
    </location>
</feature>
<proteinExistence type="inferred from homology"/>
<evidence type="ECO:0000256" key="1">
    <source>
        <dbReference type="ARBA" id="ARBA00008828"/>
    </source>
</evidence>
<dbReference type="AlphaFoldDB" id="A0A0D2X3E0"/>
<dbReference type="Proteomes" id="UP000008743">
    <property type="component" value="Unassembled WGS sequence"/>
</dbReference>
<feature type="compositionally biased region" description="Basic and acidic residues" evidence="2">
    <location>
        <begin position="1"/>
        <end position="11"/>
    </location>
</feature>
<comment type="similarity">
    <text evidence="1">Belongs to the IFRD family.</text>
</comment>
<protein>
    <recommendedName>
        <fullName evidence="7">Interferon-related developmental regulator N-terminal domain-containing protein</fullName>
    </recommendedName>
</protein>
<evidence type="ECO:0000256" key="2">
    <source>
        <dbReference type="SAM" id="MobiDB-lite"/>
    </source>
</evidence>